<evidence type="ECO:0000256" key="3">
    <source>
        <dbReference type="ARBA" id="ARBA00022448"/>
    </source>
</evidence>
<dbReference type="PROSITE" id="PS52016">
    <property type="entry name" value="TONB_DEPENDENT_REC_3"/>
    <property type="match status" value="1"/>
</dbReference>
<keyword evidence="12" id="KW-0732">Signal</keyword>
<keyword evidence="4 10" id="KW-1134">Transmembrane beta strand</keyword>
<feature type="domain" description="TonB-dependent receptor plug" evidence="14">
    <location>
        <begin position="50"/>
        <end position="162"/>
    </location>
</feature>
<dbReference type="InterPro" id="IPR039426">
    <property type="entry name" value="TonB-dep_rcpt-like"/>
</dbReference>
<protein>
    <submittedName>
        <fullName evidence="15">TonB-dependent receptor</fullName>
    </submittedName>
</protein>
<evidence type="ECO:0000256" key="5">
    <source>
        <dbReference type="ARBA" id="ARBA00022692"/>
    </source>
</evidence>
<evidence type="ECO:0000313" key="16">
    <source>
        <dbReference type="Proteomes" id="UP001597106"/>
    </source>
</evidence>
<feature type="chain" id="PRO_5047108414" evidence="12">
    <location>
        <begin position="27"/>
        <end position="788"/>
    </location>
</feature>
<dbReference type="CDD" id="cd01347">
    <property type="entry name" value="ligand_gated_channel"/>
    <property type="match status" value="1"/>
</dbReference>
<dbReference type="InterPro" id="IPR037066">
    <property type="entry name" value="Plug_dom_sf"/>
</dbReference>
<comment type="caution">
    <text evidence="15">The sequence shown here is derived from an EMBL/GenBank/DDBJ whole genome shotgun (WGS) entry which is preliminary data.</text>
</comment>
<dbReference type="Pfam" id="PF07715">
    <property type="entry name" value="Plug"/>
    <property type="match status" value="1"/>
</dbReference>
<evidence type="ECO:0000259" key="13">
    <source>
        <dbReference type="Pfam" id="PF00593"/>
    </source>
</evidence>
<organism evidence="15 16">
    <name type="scientific">Methylophilus glucosoxydans</name>
    <dbReference type="NCBI Taxonomy" id="752553"/>
    <lineage>
        <taxon>Bacteria</taxon>
        <taxon>Pseudomonadati</taxon>
        <taxon>Pseudomonadota</taxon>
        <taxon>Betaproteobacteria</taxon>
        <taxon>Nitrosomonadales</taxon>
        <taxon>Methylophilaceae</taxon>
        <taxon>Methylophilus</taxon>
    </lineage>
</organism>
<keyword evidence="16" id="KW-1185">Reference proteome</keyword>
<evidence type="ECO:0000256" key="10">
    <source>
        <dbReference type="PROSITE-ProRule" id="PRU01360"/>
    </source>
</evidence>
<dbReference type="SUPFAM" id="SSF56935">
    <property type="entry name" value="Porins"/>
    <property type="match status" value="1"/>
</dbReference>
<dbReference type="EMBL" id="JBHTJW010000002">
    <property type="protein sequence ID" value="MFD0930096.1"/>
    <property type="molecule type" value="Genomic_DNA"/>
</dbReference>
<dbReference type="Gene3D" id="2.40.170.20">
    <property type="entry name" value="TonB-dependent receptor, beta-barrel domain"/>
    <property type="match status" value="1"/>
</dbReference>
<keyword evidence="5 10" id="KW-0812">Transmembrane</keyword>
<proteinExistence type="inferred from homology"/>
<keyword evidence="6 11" id="KW-0798">TonB box</keyword>
<evidence type="ECO:0000256" key="12">
    <source>
        <dbReference type="SAM" id="SignalP"/>
    </source>
</evidence>
<reference evidence="16" key="1">
    <citation type="journal article" date="2019" name="Int. J. Syst. Evol. Microbiol.">
        <title>The Global Catalogue of Microorganisms (GCM) 10K type strain sequencing project: providing services to taxonomists for standard genome sequencing and annotation.</title>
        <authorList>
            <consortium name="The Broad Institute Genomics Platform"/>
            <consortium name="The Broad Institute Genome Sequencing Center for Infectious Disease"/>
            <person name="Wu L."/>
            <person name="Ma J."/>
        </authorList>
    </citation>
    <scope>NUCLEOTIDE SEQUENCE [LARGE SCALE GENOMIC DNA]</scope>
    <source>
        <strain evidence="16">CCUG 59685</strain>
    </source>
</reference>
<evidence type="ECO:0000256" key="1">
    <source>
        <dbReference type="ARBA" id="ARBA00004571"/>
    </source>
</evidence>
<name>A0ABW3GHJ6_9PROT</name>
<accession>A0ABW3GHJ6</accession>
<evidence type="ECO:0000256" key="7">
    <source>
        <dbReference type="ARBA" id="ARBA00023136"/>
    </source>
</evidence>
<evidence type="ECO:0000256" key="8">
    <source>
        <dbReference type="ARBA" id="ARBA00023170"/>
    </source>
</evidence>
<dbReference type="InterPro" id="IPR036942">
    <property type="entry name" value="Beta-barrel_TonB_sf"/>
</dbReference>
<evidence type="ECO:0000313" key="15">
    <source>
        <dbReference type="EMBL" id="MFD0930096.1"/>
    </source>
</evidence>
<dbReference type="PANTHER" id="PTHR30069">
    <property type="entry name" value="TONB-DEPENDENT OUTER MEMBRANE RECEPTOR"/>
    <property type="match status" value="1"/>
</dbReference>
<dbReference type="Gene3D" id="2.170.130.10">
    <property type="entry name" value="TonB-dependent receptor, plug domain"/>
    <property type="match status" value="1"/>
</dbReference>
<comment type="similarity">
    <text evidence="2 10 11">Belongs to the TonB-dependent receptor family.</text>
</comment>
<feature type="domain" description="TonB-dependent receptor-like beta-barrel" evidence="13">
    <location>
        <begin position="230"/>
        <end position="727"/>
    </location>
</feature>
<dbReference type="Proteomes" id="UP001597106">
    <property type="component" value="Unassembled WGS sequence"/>
</dbReference>
<evidence type="ECO:0000256" key="4">
    <source>
        <dbReference type="ARBA" id="ARBA00022452"/>
    </source>
</evidence>
<gene>
    <name evidence="15" type="ORF">ACFQ1T_09930</name>
</gene>
<keyword evidence="3 10" id="KW-0813">Transport</keyword>
<evidence type="ECO:0000256" key="6">
    <source>
        <dbReference type="ARBA" id="ARBA00023077"/>
    </source>
</evidence>
<dbReference type="RefSeq" id="WP_379076134.1">
    <property type="nucleotide sequence ID" value="NZ_JBHTJW010000002.1"/>
</dbReference>
<keyword evidence="8 15" id="KW-0675">Receptor</keyword>
<evidence type="ECO:0000259" key="14">
    <source>
        <dbReference type="Pfam" id="PF07715"/>
    </source>
</evidence>
<dbReference type="InterPro" id="IPR000531">
    <property type="entry name" value="Beta-barrel_TonB"/>
</dbReference>
<dbReference type="InterPro" id="IPR012910">
    <property type="entry name" value="Plug_dom"/>
</dbReference>
<evidence type="ECO:0000256" key="11">
    <source>
        <dbReference type="RuleBase" id="RU003357"/>
    </source>
</evidence>
<evidence type="ECO:0000256" key="2">
    <source>
        <dbReference type="ARBA" id="ARBA00009810"/>
    </source>
</evidence>
<keyword evidence="7 10" id="KW-0472">Membrane</keyword>
<feature type="signal peptide" evidence="12">
    <location>
        <begin position="1"/>
        <end position="26"/>
    </location>
</feature>
<sequence length="788" mass="85458">MNKQAVKPLLMAILSAYAAHAVAVQAEEVQLDKVEVISTTPLNGVGVPLEHIPAGVQQVKQKELVKQKSLTLGDYMNQNMLGVNVNETQNNPFQPDVNYHGFTASPLLGTPQGLSVYVDGVRVNEAFGDVVNWDLIPMNAINQMTLIPGSNPLFGLNTLGGAISVQTKSGRTNQGGAVEAYTGSWGRHVLNAEYGGVSEDGSKDFFISGNSFEEDGWRSFSASRVKQLFTKAGWQNEKTAVNLSLSLADNKMRGNGLQAGSLLDSLGYKSNFTVPDQTKNNMAFVNLNLSHYFADDIQLSGNVYYRDVRTKTFNGDLNDTFELAPGGLDDNNADCSAGNDADENCSGAINRSRLTQKSYGFTSQLTFSQDLLGLKNQFISGLGYNRGKTKFSQNTEFGLLNSYRGVDGNGEFNALTDQVNLSGVNRTWSVFATDTLSLNPYWHVTASARYNTTKIDNDDKITPSGSGSLTGTHSFNRLNPSLGINFTPSNQLTAYASYSESSRAPTSIELGCADENNPCKLPNAMAGDPPLKQVVSKTYDAGLRGFLTPTITWSLGAYHTINTNDIQFLTTANNANNGAGFFSNISKTKRQGLDASLAGRMDAFSWNLGYSFVQATYESSFLIANQVNTSAIDTDGQNGVDSILVKKGDYLAGIPKHQLKLGLGYDVTSAWNVGSNIVAFSSQYSRGNENNKDTSSGAKVRGYTVVNLFTNYRFDNGWNIFARVNNVFDREYYSLGMLGQNPIDPTTGQFSGNETNDTFYAPGAPRAGWIGARYDFGVKKSVASYDKD</sequence>
<dbReference type="PANTHER" id="PTHR30069:SF39">
    <property type="entry name" value="BLL6183 PROTEIN"/>
    <property type="match status" value="1"/>
</dbReference>
<evidence type="ECO:0000256" key="9">
    <source>
        <dbReference type="ARBA" id="ARBA00023237"/>
    </source>
</evidence>
<dbReference type="Pfam" id="PF00593">
    <property type="entry name" value="TonB_dep_Rec_b-barrel"/>
    <property type="match status" value="1"/>
</dbReference>
<comment type="subcellular location">
    <subcellularLocation>
        <location evidence="1 10">Cell outer membrane</location>
        <topology evidence="1 10">Multi-pass membrane protein</topology>
    </subcellularLocation>
</comment>
<keyword evidence="9 10" id="KW-0998">Cell outer membrane</keyword>